<reference evidence="1 2" key="1">
    <citation type="journal article" date="2011" name="PLoS Genet.">
        <title>Comparative genomic analysis of human fungal pathogens causing paracoccidioidomycosis.</title>
        <authorList>
            <person name="Desjardins C.A."/>
            <person name="Champion M.D."/>
            <person name="Holder J.W."/>
            <person name="Muszewska A."/>
            <person name="Goldberg J."/>
            <person name="Bailao A.M."/>
            <person name="Brigido M.M."/>
            <person name="Ferreira M.E."/>
            <person name="Garcia A.M."/>
            <person name="Grynberg M."/>
            <person name="Gujja S."/>
            <person name="Heiman D.I."/>
            <person name="Henn M.R."/>
            <person name="Kodira C.D."/>
            <person name="Leon-Narvaez H."/>
            <person name="Longo L.V."/>
            <person name="Ma L.J."/>
            <person name="Malavazi I."/>
            <person name="Matsuo A.L."/>
            <person name="Morais F.V."/>
            <person name="Pereira M."/>
            <person name="Rodriguez-Brito S."/>
            <person name="Sakthikumar S."/>
            <person name="Salem-Izacc S.M."/>
            <person name="Sykes S.M."/>
            <person name="Teixeira M.M."/>
            <person name="Vallejo M.C."/>
            <person name="Walter M.E."/>
            <person name="Yandava C."/>
            <person name="Young S."/>
            <person name="Zeng Q."/>
            <person name="Zucker J."/>
            <person name="Felipe M.S."/>
            <person name="Goldman G.H."/>
            <person name="Haas B.J."/>
            <person name="McEwen J.G."/>
            <person name="Nino-Vega G."/>
            <person name="Puccia R."/>
            <person name="San-Blas G."/>
            <person name="Soares C.M."/>
            <person name="Birren B.W."/>
            <person name="Cuomo C.A."/>
        </authorList>
    </citation>
    <scope>NUCLEOTIDE SEQUENCE [LARGE SCALE GENOMIC DNA]</scope>
    <source>
        <strain evidence="2">ATCC MYA-826 / Pb01</strain>
    </source>
</reference>
<keyword evidence="2" id="KW-1185">Reference proteome</keyword>
<dbReference type="AlphaFoldDB" id="C1HDL6"/>
<dbReference type="EMBL" id="KN294040">
    <property type="protein sequence ID" value="EEH39587.2"/>
    <property type="molecule type" value="Genomic_DNA"/>
</dbReference>
<protein>
    <submittedName>
        <fullName evidence="1">Uncharacterized protein</fullName>
    </submittedName>
</protein>
<accession>C1HDL6</accession>
<evidence type="ECO:0000313" key="1">
    <source>
        <dbReference type="EMBL" id="EEH39587.2"/>
    </source>
</evidence>
<sequence>MEACSALSQSEFGMIRKRSLEPSRKVVRSCSPLLRQIVESKESNPVVFRDAVTVPLARPHVTGASRDWSSGIGFLPSRLPELPYHIFISSNVNHQGQTGWLREQGIQSAGGYEFTSGAQPKS</sequence>
<name>C1HDL6_PARBA</name>
<proteinExistence type="predicted"/>
<gene>
    <name evidence="1" type="ORF">PAAG_08857</name>
</gene>
<dbReference type="VEuPathDB" id="FungiDB:PAAG_08857"/>
<dbReference type="RefSeq" id="XP_015701449.1">
    <property type="nucleotide sequence ID" value="XM_015846652.1"/>
</dbReference>
<organism evidence="1 2">
    <name type="scientific">Paracoccidioides lutzii (strain ATCC MYA-826 / Pb01)</name>
    <name type="common">Paracoccidioides brasiliensis</name>
    <dbReference type="NCBI Taxonomy" id="502779"/>
    <lineage>
        <taxon>Eukaryota</taxon>
        <taxon>Fungi</taxon>
        <taxon>Dikarya</taxon>
        <taxon>Ascomycota</taxon>
        <taxon>Pezizomycotina</taxon>
        <taxon>Eurotiomycetes</taxon>
        <taxon>Eurotiomycetidae</taxon>
        <taxon>Onygenales</taxon>
        <taxon>Ajellomycetaceae</taxon>
        <taxon>Paracoccidioides</taxon>
    </lineage>
</organism>
<evidence type="ECO:0000313" key="2">
    <source>
        <dbReference type="Proteomes" id="UP000002059"/>
    </source>
</evidence>
<dbReference type="KEGG" id="pbl:PAAG_08857"/>
<dbReference type="Proteomes" id="UP000002059">
    <property type="component" value="Partially assembled WGS sequence"/>
</dbReference>
<dbReference type="GeneID" id="9092443"/>
<dbReference type="HOGENOM" id="CLU_2027428_0_0_1"/>